<evidence type="ECO:0000256" key="2">
    <source>
        <dbReference type="ARBA" id="ARBA00006490"/>
    </source>
</evidence>
<dbReference type="GO" id="GO:0046872">
    <property type="term" value="F:metal ion binding"/>
    <property type="evidence" value="ECO:0007669"/>
    <property type="project" value="UniProtKB-KW"/>
</dbReference>
<dbReference type="PROSITE" id="PS00595">
    <property type="entry name" value="AA_TRANSFER_CLASS_5"/>
    <property type="match status" value="1"/>
</dbReference>
<keyword evidence="8" id="KW-0411">Iron-sulfur</keyword>
<dbReference type="PIRSF" id="PIRSF005572">
    <property type="entry name" value="NifS"/>
    <property type="match status" value="1"/>
</dbReference>
<keyword evidence="13" id="KW-1185">Reference proteome</keyword>
<evidence type="ECO:0000313" key="12">
    <source>
        <dbReference type="EMBL" id="RDH80644.1"/>
    </source>
</evidence>
<proteinExistence type="inferred from homology"/>
<evidence type="ECO:0000256" key="3">
    <source>
        <dbReference type="ARBA" id="ARBA00012239"/>
    </source>
</evidence>
<keyword evidence="6" id="KW-0663">Pyridoxal phosphate</keyword>
<dbReference type="GO" id="GO:0051536">
    <property type="term" value="F:iron-sulfur cluster binding"/>
    <property type="evidence" value="ECO:0007669"/>
    <property type="project" value="UniProtKB-KW"/>
</dbReference>
<evidence type="ECO:0000256" key="4">
    <source>
        <dbReference type="ARBA" id="ARBA00022679"/>
    </source>
</evidence>
<dbReference type="Proteomes" id="UP000254266">
    <property type="component" value="Unassembled WGS sequence"/>
</dbReference>
<dbReference type="Gene3D" id="1.10.260.50">
    <property type="match status" value="1"/>
</dbReference>
<dbReference type="PANTHER" id="PTHR11601">
    <property type="entry name" value="CYSTEINE DESULFURYLASE FAMILY MEMBER"/>
    <property type="match status" value="1"/>
</dbReference>
<name>A0A370D8E2_9GAMM</name>
<dbReference type="EMBL" id="QFXC01000014">
    <property type="protein sequence ID" value="RDH80644.1"/>
    <property type="molecule type" value="Genomic_DNA"/>
</dbReference>
<evidence type="ECO:0000256" key="10">
    <source>
        <dbReference type="RuleBase" id="RU004504"/>
    </source>
</evidence>
<dbReference type="GO" id="GO:0031071">
    <property type="term" value="F:cysteine desulfurase activity"/>
    <property type="evidence" value="ECO:0007669"/>
    <property type="project" value="UniProtKB-EC"/>
</dbReference>
<reference evidence="12 13" key="1">
    <citation type="journal article" date="2018" name="ISME J.">
        <title>Endosymbiont genomes yield clues of tubeworm success.</title>
        <authorList>
            <person name="Li Y."/>
            <person name="Liles M.R."/>
            <person name="Halanych K.M."/>
        </authorList>
    </citation>
    <scope>NUCLEOTIDE SEQUENCE [LARGE SCALE GENOMIC DNA]</scope>
    <source>
        <strain evidence="12">A1464</strain>
    </source>
</reference>
<comment type="caution">
    <text evidence="12">The sequence shown here is derived from an EMBL/GenBank/DDBJ whole genome shotgun (WGS) entry which is preliminary data.</text>
</comment>
<dbReference type="Gene3D" id="3.90.1150.10">
    <property type="entry name" value="Aspartate Aminotransferase, domain 1"/>
    <property type="match status" value="1"/>
</dbReference>
<dbReference type="SUPFAM" id="SSF53383">
    <property type="entry name" value="PLP-dependent transferases"/>
    <property type="match status" value="1"/>
</dbReference>
<dbReference type="Gene3D" id="3.40.640.10">
    <property type="entry name" value="Type I PLP-dependent aspartate aminotransferase-like (Major domain)"/>
    <property type="match status" value="1"/>
</dbReference>
<evidence type="ECO:0000256" key="6">
    <source>
        <dbReference type="ARBA" id="ARBA00022898"/>
    </source>
</evidence>
<comment type="cofactor">
    <cofactor evidence="1 10">
        <name>pyridoxal 5'-phosphate</name>
        <dbReference type="ChEBI" id="CHEBI:597326"/>
    </cofactor>
</comment>
<evidence type="ECO:0000313" key="13">
    <source>
        <dbReference type="Proteomes" id="UP000254266"/>
    </source>
</evidence>
<comment type="catalytic activity">
    <reaction evidence="9">
        <text>(sulfur carrier)-H + L-cysteine = (sulfur carrier)-SH + L-alanine</text>
        <dbReference type="Rhea" id="RHEA:43892"/>
        <dbReference type="Rhea" id="RHEA-COMP:14737"/>
        <dbReference type="Rhea" id="RHEA-COMP:14739"/>
        <dbReference type="ChEBI" id="CHEBI:29917"/>
        <dbReference type="ChEBI" id="CHEBI:35235"/>
        <dbReference type="ChEBI" id="CHEBI:57972"/>
        <dbReference type="ChEBI" id="CHEBI:64428"/>
        <dbReference type="EC" id="2.8.1.7"/>
    </reaction>
</comment>
<dbReference type="EC" id="2.8.1.7" evidence="3"/>
<protein>
    <recommendedName>
        <fullName evidence="3">cysteine desulfurase</fullName>
        <ecNumber evidence="3">2.8.1.7</ecNumber>
    </recommendedName>
</protein>
<dbReference type="InterPro" id="IPR000192">
    <property type="entry name" value="Aminotrans_V_dom"/>
</dbReference>
<keyword evidence="4" id="KW-0808">Transferase</keyword>
<dbReference type="InterPro" id="IPR015421">
    <property type="entry name" value="PyrdxlP-dep_Trfase_major"/>
</dbReference>
<dbReference type="Pfam" id="PF00266">
    <property type="entry name" value="Aminotran_5"/>
    <property type="match status" value="1"/>
</dbReference>
<gene>
    <name evidence="12" type="ORF">DIZ80_16560</name>
</gene>
<dbReference type="InterPro" id="IPR015424">
    <property type="entry name" value="PyrdxlP-dep_Trfase"/>
</dbReference>
<keyword evidence="7" id="KW-0408">Iron</keyword>
<dbReference type="AlphaFoldDB" id="A0A370D8E2"/>
<sequence>MPVYLDHNATTPLDSEVVEAMMPYMTGLYGNPSSVHRFGRLTRDALEQARMQVANLVGAQPKEVIFTSGGTEANNLAIRGVLANRSISRFAVSAIEHASLIAPSALMAEQGWQMDMIPVDTQGVISVTELQKQLGDTTQMVSIMAANNETGVLQDLSTLVDTVKTSINNVVFHSDACQIAGKMPLDFAALKLDLMSLSSHKLYGPQGSGALVVKSHVDLQPLIVGGGQEKNKRSGTENLLSIVGFGAAAELASKKIQQRKSHVSELQVQLIDRLKELQGIVVFSLEAPRLPNTVMFSVNGIDGEALLMLLERKGFAVSSGSACDSGSTEPSHVLLAMSVKPEIAKGAIRVSFGEQNTSDDVFQFIEALVDIKQQFN</sequence>
<dbReference type="InterPro" id="IPR020578">
    <property type="entry name" value="Aminotrans_V_PyrdxlP_BS"/>
</dbReference>
<evidence type="ECO:0000256" key="8">
    <source>
        <dbReference type="ARBA" id="ARBA00023014"/>
    </source>
</evidence>
<evidence type="ECO:0000256" key="1">
    <source>
        <dbReference type="ARBA" id="ARBA00001933"/>
    </source>
</evidence>
<dbReference type="InterPro" id="IPR016454">
    <property type="entry name" value="Cysteine_dSase"/>
</dbReference>
<keyword evidence="5" id="KW-0479">Metal-binding</keyword>
<comment type="similarity">
    <text evidence="2">Belongs to the class-V pyridoxal-phosphate-dependent aminotransferase family. NifS/IscS subfamily.</text>
</comment>
<dbReference type="PANTHER" id="PTHR11601:SF34">
    <property type="entry name" value="CYSTEINE DESULFURASE"/>
    <property type="match status" value="1"/>
</dbReference>
<evidence type="ECO:0000256" key="9">
    <source>
        <dbReference type="ARBA" id="ARBA00050776"/>
    </source>
</evidence>
<accession>A0A370D8E2</accession>
<organism evidence="12 13">
    <name type="scientific">endosymbiont of Galathealinum brachiosum</name>
    <dbReference type="NCBI Taxonomy" id="2200906"/>
    <lineage>
        <taxon>Bacteria</taxon>
        <taxon>Pseudomonadati</taxon>
        <taxon>Pseudomonadota</taxon>
        <taxon>Gammaproteobacteria</taxon>
        <taxon>sulfur-oxidizing symbionts</taxon>
    </lineage>
</organism>
<dbReference type="InterPro" id="IPR015422">
    <property type="entry name" value="PyrdxlP-dep_Trfase_small"/>
</dbReference>
<evidence type="ECO:0000256" key="7">
    <source>
        <dbReference type="ARBA" id="ARBA00023004"/>
    </source>
</evidence>
<evidence type="ECO:0000259" key="11">
    <source>
        <dbReference type="Pfam" id="PF00266"/>
    </source>
</evidence>
<evidence type="ECO:0000256" key="5">
    <source>
        <dbReference type="ARBA" id="ARBA00022723"/>
    </source>
</evidence>
<feature type="domain" description="Aminotransferase class V" evidence="11">
    <location>
        <begin position="3"/>
        <end position="363"/>
    </location>
</feature>